<name>E2BGI2_HARSA</name>
<protein>
    <recommendedName>
        <fullName evidence="1">ERAP1-like C-terminal domain-containing protein</fullName>
    </recommendedName>
</protein>
<accession>E2BGI2</accession>
<sequence>MLNGILQELEFVEKDDDDNMSKALRLLAARWACKLGHIQCRVTAMSSLLSNLTDPKFKFQPWWKDWIYCAGMMMGTESMSNRLFEIYNNTKDVNYKKYLCCAEDIEILMQNVANLWSFTPTQDERMHLNRIITKKLGVVEYIIENYFEIHHSW</sequence>
<dbReference type="Proteomes" id="UP000008237">
    <property type="component" value="Unassembled WGS sequence"/>
</dbReference>
<feature type="domain" description="ERAP1-like C-terminal" evidence="1">
    <location>
        <begin position="2"/>
        <end position="149"/>
    </location>
</feature>
<evidence type="ECO:0000313" key="3">
    <source>
        <dbReference type="Proteomes" id="UP000008237"/>
    </source>
</evidence>
<dbReference type="Pfam" id="PF11838">
    <property type="entry name" value="ERAP1_C"/>
    <property type="match status" value="1"/>
</dbReference>
<dbReference type="EMBL" id="GL448189">
    <property type="protein sequence ID" value="EFN85175.1"/>
    <property type="molecule type" value="Genomic_DNA"/>
</dbReference>
<evidence type="ECO:0000313" key="2">
    <source>
        <dbReference type="EMBL" id="EFN85175.1"/>
    </source>
</evidence>
<gene>
    <name evidence="2" type="ORF">EAI_06368</name>
</gene>
<dbReference type="AlphaFoldDB" id="E2BGI2"/>
<reference evidence="2 3" key="1">
    <citation type="journal article" date="2010" name="Science">
        <title>Genomic comparison of the ants Camponotus floridanus and Harpegnathos saltator.</title>
        <authorList>
            <person name="Bonasio R."/>
            <person name="Zhang G."/>
            <person name="Ye C."/>
            <person name="Mutti N.S."/>
            <person name="Fang X."/>
            <person name="Qin N."/>
            <person name="Donahue G."/>
            <person name="Yang P."/>
            <person name="Li Q."/>
            <person name="Li C."/>
            <person name="Zhang P."/>
            <person name="Huang Z."/>
            <person name="Berger S.L."/>
            <person name="Reinberg D."/>
            <person name="Wang J."/>
            <person name="Liebig J."/>
        </authorList>
    </citation>
    <scope>NUCLEOTIDE SEQUENCE [LARGE SCALE GENOMIC DNA]</scope>
    <source>
        <strain evidence="2 3">R22 G/1</strain>
    </source>
</reference>
<keyword evidence="3" id="KW-1185">Reference proteome</keyword>
<dbReference type="InterPro" id="IPR024571">
    <property type="entry name" value="ERAP1-like_C_dom"/>
</dbReference>
<dbReference type="OrthoDB" id="8195378at2759"/>
<organism evidence="3">
    <name type="scientific">Harpegnathos saltator</name>
    <name type="common">Jerdon's jumping ant</name>
    <dbReference type="NCBI Taxonomy" id="610380"/>
    <lineage>
        <taxon>Eukaryota</taxon>
        <taxon>Metazoa</taxon>
        <taxon>Ecdysozoa</taxon>
        <taxon>Arthropoda</taxon>
        <taxon>Hexapoda</taxon>
        <taxon>Insecta</taxon>
        <taxon>Pterygota</taxon>
        <taxon>Neoptera</taxon>
        <taxon>Endopterygota</taxon>
        <taxon>Hymenoptera</taxon>
        <taxon>Apocrita</taxon>
        <taxon>Aculeata</taxon>
        <taxon>Formicoidea</taxon>
        <taxon>Formicidae</taxon>
        <taxon>Ponerinae</taxon>
        <taxon>Ponerini</taxon>
        <taxon>Harpegnathos</taxon>
    </lineage>
</organism>
<dbReference type="STRING" id="610380.E2BGI2"/>
<proteinExistence type="predicted"/>
<evidence type="ECO:0000259" key="1">
    <source>
        <dbReference type="Pfam" id="PF11838"/>
    </source>
</evidence>
<dbReference type="InParanoid" id="E2BGI2"/>
<dbReference type="Gene3D" id="1.25.50.20">
    <property type="match status" value="1"/>
</dbReference>
<dbReference type="OMA" id="LIEWENT"/>